<reference evidence="4 5" key="1">
    <citation type="submission" date="2016-05" db="EMBL/GenBank/DDBJ databases">
        <authorList>
            <person name="Lavstsen T."/>
            <person name="Jespersen J.S."/>
        </authorList>
    </citation>
    <scope>NUCLEOTIDE SEQUENCE [LARGE SCALE GENOMIC DNA]</scope>
    <source>
        <strain evidence="4 5">YLB-01</strain>
    </source>
</reference>
<protein>
    <recommendedName>
        <fullName evidence="3">M23ase beta-sheet core domain-containing protein</fullName>
    </recommendedName>
</protein>
<keyword evidence="2" id="KW-0472">Membrane</keyword>
<feature type="region of interest" description="Disordered" evidence="1">
    <location>
        <begin position="92"/>
        <end position="132"/>
    </location>
</feature>
<feature type="transmembrane region" description="Helical" evidence="2">
    <location>
        <begin position="181"/>
        <end position="202"/>
    </location>
</feature>
<dbReference type="OrthoDB" id="1099523at2"/>
<dbReference type="PANTHER" id="PTHR21666:SF270">
    <property type="entry name" value="MUREIN HYDROLASE ACTIVATOR ENVC"/>
    <property type="match status" value="1"/>
</dbReference>
<proteinExistence type="predicted"/>
<dbReference type="Pfam" id="PF01551">
    <property type="entry name" value="Peptidase_M23"/>
    <property type="match status" value="1"/>
</dbReference>
<feature type="compositionally biased region" description="Acidic residues" evidence="1">
    <location>
        <begin position="428"/>
        <end position="441"/>
    </location>
</feature>
<sequence length="441" mass="45493">MAAAAVPTTQDVAVRDDRETALAPVDVTPATVVPTSRRARRASARTTTWSVQPAAAAAQTATESEPAPEVAPTPEPSAVTESIVVESTTDHPFSRWFGSAPESEPAAEADAPAADPADAPEPAPEAEAQDEPCEAADPFLEAVRAFAATGETTVIPQPAPRADGEHVAQGRTARAGRMRRIATTAVASVGVMGIVGMLAVGLTTPVGAVAAPAEGENPAAATATAASIAPPADENDIQAFVAPADVASEALEVTAEFDSQTFAEIAAAEGINVSNAVFTNDPTADIQWPFAVGVGISSYYGTRWGRLHEGIDFVPGNGAPVQAIADGTVRIATESGGAYGVNVYIDHVIDGQLVTSHYAHMQYNSLRVTAGQRVKVGDVIGLTGNTGRSYGAHMHFEIIIGGSTVDPLPWLRQWANTHYPEEQVAADVTEDEDAGSSSEGD</sequence>
<feature type="region of interest" description="Disordered" evidence="1">
    <location>
        <begin position="23"/>
        <end position="78"/>
    </location>
</feature>
<dbReference type="STRING" id="904291.A7J15_10450"/>
<dbReference type="GO" id="GO:0004222">
    <property type="term" value="F:metalloendopeptidase activity"/>
    <property type="evidence" value="ECO:0007669"/>
    <property type="project" value="TreeGrafter"/>
</dbReference>
<dbReference type="InterPro" id="IPR016047">
    <property type="entry name" value="M23ase_b-sheet_dom"/>
</dbReference>
<feature type="compositionally biased region" description="Low complexity" evidence="1">
    <location>
        <begin position="44"/>
        <end position="68"/>
    </location>
</feature>
<comment type="caution">
    <text evidence="4">The sequence shown here is derived from an EMBL/GenBank/DDBJ whole genome shotgun (WGS) entry which is preliminary data.</text>
</comment>
<dbReference type="InterPro" id="IPR050570">
    <property type="entry name" value="Cell_wall_metabolism_enzyme"/>
</dbReference>
<feature type="compositionally biased region" description="Low complexity" evidence="1">
    <location>
        <begin position="100"/>
        <end position="117"/>
    </location>
</feature>
<feature type="compositionally biased region" description="Low complexity" evidence="1">
    <location>
        <begin position="23"/>
        <end position="36"/>
    </location>
</feature>
<dbReference type="SUPFAM" id="SSF51261">
    <property type="entry name" value="Duplicated hybrid motif"/>
    <property type="match status" value="1"/>
</dbReference>
<organism evidence="4 5">
    <name type="scientific">Microbacterium sediminis</name>
    <dbReference type="NCBI Taxonomy" id="904291"/>
    <lineage>
        <taxon>Bacteria</taxon>
        <taxon>Bacillati</taxon>
        <taxon>Actinomycetota</taxon>
        <taxon>Actinomycetes</taxon>
        <taxon>Micrococcales</taxon>
        <taxon>Microbacteriaceae</taxon>
        <taxon>Microbacterium</taxon>
    </lineage>
</organism>
<feature type="domain" description="M23ase beta-sheet core" evidence="3">
    <location>
        <begin position="307"/>
        <end position="407"/>
    </location>
</feature>
<evidence type="ECO:0000313" key="5">
    <source>
        <dbReference type="Proteomes" id="UP000093355"/>
    </source>
</evidence>
<evidence type="ECO:0000259" key="3">
    <source>
        <dbReference type="Pfam" id="PF01551"/>
    </source>
</evidence>
<evidence type="ECO:0000256" key="2">
    <source>
        <dbReference type="SAM" id="Phobius"/>
    </source>
</evidence>
<accession>A0A1B9N7Z2</accession>
<dbReference type="RefSeq" id="WP_067027696.1">
    <property type="nucleotide sequence ID" value="NZ_CP038256.1"/>
</dbReference>
<evidence type="ECO:0000256" key="1">
    <source>
        <dbReference type="SAM" id="MobiDB-lite"/>
    </source>
</evidence>
<feature type="region of interest" description="Disordered" evidence="1">
    <location>
        <begin position="422"/>
        <end position="441"/>
    </location>
</feature>
<dbReference type="InterPro" id="IPR011055">
    <property type="entry name" value="Dup_hybrid_motif"/>
</dbReference>
<keyword evidence="2" id="KW-1133">Transmembrane helix</keyword>
<gene>
    <name evidence="4" type="ORF">A7J15_10450</name>
</gene>
<keyword evidence="5" id="KW-1185">Reference proteome</keyword>
<dbReference type="CDD" id="cd12797">
    <property type="entry name" value="M23_peptidase"/>
    <property type="match status" value="1"/>
</dbReference>
<dbReference type="EMBL" id="LXMD01000029">
    <property type="protein sequence ID" value="OCG72654.1"/>
    <property type="molecule type" value="Genomic_DNA"/>
</dbReference>
<name>A0A1B9N7Z2_9MICO</name>
<dbReference type="AlphaFoldDB" id="A0A1B9N7Z2"/>
<keyword evidence="2" id="KW-0812">Transmembrane</keyword>
<dbReference type="Proteomes" id="UP000093355">
    <property type="component" value="Unassembled WGS sequence"/>
</dbReference>
<dbReference type="Gene3D" id="2.70.70.10">
    <property type="entry name" value="Glucose Permease (Domain IIA)"/>
    <property type="match status" value="1"/>
</dbReference>
<evidence type="ECO:0000313" key="4">
    <source>
        <dbReference type="EMBL" id="OCG72654.1"/>
    </source>
</evidence>
<dbReference type="PANTHER" id="PTHR21666">
    <property type="entry name" value="PEPTIDASE-RELATED"/>
    <property type="match status" value="1"/>
</dbReference>